<organism evidence="7 8">
    <name type="scientific">Rosa chinensis</name>
    <name type="common">China rose</name>
    <dbReference type="NCBI Taxonomy" id="74649"/>
    <lineage>
        <taxon>Eukaryota</taxon>
        <taxon>Viridiplantae</taxon>
        <taxon>Streptophyta</taxon>
        <taxon>Embryophyta</taxon>
        <taxon>Tracheophyta</taxon>
        <taxon>Spermatophyta</taxon>
        <taxon>Magnoliopsida</taxon>
        <taxon>eudicotyledons</taxon>
        <taxon>Gunneridae</taxon>
        <taxon>Pentapetalae</taxon>
        <taxon>rosids</taxon>
        <taxon>fabids</taxon>
        <taxon>Rosales</taxon>
        <taxon>Rosaceae</taxon>
        <taxon>Rosoideae</taxon>
        <taxon>Rosoideae incertae sedis</taxon>
        <taxon>Rosa</taxon>
    </lineage>
</organism>
<dbReference type="InterPro" id="IPR004864">
    <property type="entry name" value="LEA_2"/>
</dbReference>
<dbReference type="STRING" id="74649.A0A2P6QGN2"/>
<evidence type="ECO:0000313" key="8">
    <source>
        <dbReference type="Proteomes" id="UP000238479"/>
    </source>
</evidence>
<gene>
    <name evidence="7" type="ORF">RchiOBHm_Chr5g0056431</name>
</gene>
<dbReference type="GO" id="GO:0005886">
    <property type="term" value="C:plasma membrane"/>
    <property type="evidence" value="ECO:0007669"/>
    <property type="project" value="TreeGrafter"/>
</dbReference>
<keyword evidence="8" id="KW-1185">Reference proteome</keyword>
<evidence type="ECO:0000256" key="5">
    <source>
        <dbReference type="SAM" id="Phobius"/>
    </source>
</evidence>
<keyword evidence="2 5" id="KW-0812">Transmembrane</keyword>
<keyword evidence="4 5" id="KW-0472">Membrane</keyword>
<protein>
    <submittedName>
        <fullName evidence="7">Putative Late embryogenesis abundant protein, LEA-14</fullName>
    </submittedName>
</protein>
<dbReference type="OrthoDB" id="669838at2759"/>
<evidence type="ECO:0000256" key="2">
    <source>
        <dbReference type="ARBA" id="ARBA00022692"/>
    </source>
</evidence>
<dbReference type="Gramene" id="PRQ33333">
    <property type="protein sequence ID" value="PRQ33333"/>
    <property type="gene ID" value="RchiOBHm_Chr5g0056431"/>
</dbReference>
<keyword evidence="3 5" id="KW-1133">Transmembrane helix</keyword>
<dbReference type="AlphaFoldDB" id="A0A2P6QGN2"/>
<dbReference type="InterPro" id="IPR044839">
    <property type="entry name" value="NDR1-like"/>
</dbReference>
<comment type="caution">
    <text evidence="7">The sequence shown here is derived from an EMBL/GenBank/DDBJ whole genome shotgun (WGS) entry which is preliminary data.</text>
</comment>
<dbReference type="EMBL" id="PDCK01000043">
    <property type="protein sequence ID" value="PRQ33333.1"/>
    <property type="molecule type" value="Genomic_DNA"/>
</dbReference>
<dbReference type="Proteomes" id="UP000238479">
    <property type="component" value="Chromosome 5"/>
</dbReference>
<evidence type="ECO:0000256" key="3">
    <source>
        <dbReference type="ARBA" id="ARBA00022989"/>
    </source>
</evidence>
<dbReference type="GO" id="GO:0098542">
    <property type="term" value="P:defense response to other organism"/>
    <property type="evidence" value="ECO:0007669"/>
    <property type="project" value="InterPro"/>
</dbReference>
<evidence type="ECO:0000259" key="6">
    <source>
        <dbReference type="Pfam" id="PF03168"/>
    </source>
</evidence>
<dbReference type="PANTHER" id="PTHR31234">
    <property type="entry name" value="LATE EMBRYOGENESIS ABUNDANT (LEA) HYDROXYPROLINE-RICH GLYCOPROTEIN FAMILY"/>
    <property type="match status" value="1"/>
</dbReference>
<reference evidence="7 8" key="1">
    <citation type="journal article" date="2018" name="Nat. Genet.">
        <title>The Rosa genome provides new insights in the design of modern roses.</title>
        <authorList>
            <person name="Bendahmane M."/>
        </authorList>
    </citation>
    <scope>NUCLEOTIDE SEQUENCE [LARGE SCALE GENOMIC DNA]</scope>
    <source>
        <strain evidence="8">cv. Old Blush</strain>
    </source>
</reference>
<accession>A0A2P6QGN2</accession>
<comment type="subcellular location">
    <subcellularLocation>
        <location evidence="1">Membrane</location>
        <topology evidence="1">Single-pass membrane protein</topology>
    </subcellularLocation>
</comment>
<dbReference type="OMA" id="DNHMSAT"/>
<evidence type="ECO:0000256" key="1">
    <source>
        <dbReference type="ARBA" id="ARBA00004167"/>
    </source>
</evidence>
<name>A0A2P6QGN2_ROSCH</name>
<evidence type="ECO:0000256" key="4">
    <source>
        <dbReference type="ARBA" id="ARBA00023136"/>
    </source>
</evidence>
<proteinExistence type="predicted"/>
<dbReference type="PANTHER" id="PTHR31234:SF39">
    <property type="entry name" value="HARPIN-INDUCED PROTEIN 1 CONTAINING PROTEIN, EXPRESSED"/>
    <property type="match status" value="1"/>
</dbReference>
<evidence type="ECO:0000313" key="7">
    <source>
        <dbReference type="EMBL" id="PRQ33333.1"/>
    </source>
</evidence>
<dbReference type="Gene3D" id="2.60.40.1820">
    <property type="match status" value="1"/>
</dbReference>
<feature type="domain" description="Late embryogenesis abundant protein LEA-2 subgroup" evidence="6">
    <location>
        <begin position="73"/>
        <end position="175"/>
    </location>
</feature>
<sequence length="196" mass="22705">MPTSTPRPSQRPASNPIRLIGIILLAIVVLLGLAVLITWLVVKPKRLVYTIENSSVKDYNFTNDHLSGTFDFTVRSYNPNKRVSFYYDSIEATVNYNDQTLAFSTVEPFYQRHRNVTRFNVEFVAKNTALPSFVAKDFLLEKATGKVQLDIWLKARIRYKVGAWKSRHRTLRVSCSPVFEFNRFKNLKRTYCSTEL</sequence>
<feature type="transmembrane region" description="Helical" evidence="5">
    <location>
        <begin position="20"/>
        <end position="42"/>
    </location>
</feature>
<dbReference type="Pfam" id="PF03168">
    <property type="entry name" value="LEA_2"/>
    <property type="match status" value="1"/>
</dbReference>